<organism evidence="1 2">
    <name type="scientific">Armillaria gallica</name>
    <name type="common">Bulbous honey fungus</name>
    <name type="synonym">Armillaria bulbosa</name>
    <dbReference type="NCBI Taxonomy" id="47427"/>
    <lineage>
        <taxon>Eukaryota</taxon>
        <taxon>Fungi</taxon>
        <taxon>Dikarya</taxon>
        <taxon>Basidiomycota</taxon>
        <taxon>Agaricomycotina</taxon>
        <taxon>Agaricomycetes</taxon>
        <taxon>Agaricomycetidae</taxon>
        <taxon>Agaricales</taxon>
        <taxon>Marasmiineae</taxon>
        <taxon>Physalacriaceae</taxon>
        <taxon>Armillaria</taxon>
    </lineage>
</organism>
<dbReference type="InParanoid" id="A0A2H3EDJ2"/>
<evidence type="ECO:0000313" key="2">
    <source>
        <dbReference type="Proteomes" id="UP000217790"/>
    </source>
</evidence>
<proteinExistence type="predicted"/>
<accession>A0A2H3EDJ2</accession>
<name>A0A2H3EDJ2_ARMGA</name>
<reference evidence="2" key="1">
    <citation type="journal article" date="2017" name="Nat. Ecol. Evol.">
        <title>Genome expansion and lineage-specific genetic innovations in the forest pathogenic fungi Armillaria.</title>
        <authorList>
            <person name="Sipos G."/>
            <person name="Prasanna A.N."/>
            <person name="Walter M.C."/>
            <person name="O'Connor E."/>
            <person name="Balint B."/>
            <person name="Krizsan K."/>
            <person name="Kiss B."/>
            <person name="Hess J."/>
            <person name="Varga T."/>
            <person name="Slot J."/>
            <person name="Riley R."/>
            <person name="Boka B."/>
            <person name="Rigling D."/>
            <person name="Barry K."/>
            <person name="Lee J."/>
            <person name="Mihaltcheva S."/>
            <person name="LaButti K."/>
            <person name="Lipzen A."/>
            <person name="Waldron R."/>
            <person name="Moloney N.M."/>
            <person name="Sperisen C."/>
            <person name="Kredics L."/>
            <person name="Vagvoelgyi C."/>
            <person name="Patrignani A."/>
            <person name="Fitzpatrick D."/>
            <person name="Nagy I."/>
            <person name="Doyle S."/>
            <person name="Anderson J.B."/>
            <person name="Grigoriev I.V."/>
            <person name="Gueldener U."/>
            <person name="Muensterkoetter M."/>
            <person name="Nagy L.G."/>
        </authorList>
    </citation>
    <scope>NUCLEOTIDE SEQUENCE [LARGE SCALE GENOMIC DNA]</scope>
    <source>
        <strain evidence="2">Ar21-2</strain>
    </source>
</reference>
<dbReference type="AlphaFoldDB" id="A0A2H3EDJ2"/>
<sequence length="155" mass="17082">MKKPPAVSPEFMLACTFKALMGERDRYDDGSNFYSLLTTVAYIFNHCPSDLGENAERTVGFWRSHTSRCRYSSGAALLTLSAISFPTGLPGSQDRSARADMGTLRRSSFLSGLALTSICQTPLSRLIRKPPPHALFRLAPPLSIFSPNHTEEVLN</sequence>
<evidence type="ECO:0000313" key="1">
    <source>
        <dbReference type="EMBL" id="PBK98513.1"/>
    </source>
</evidence>
<dbReference type="Proteomes" id="UP000217790">
    <property type="component" value="Unassembled WGS sequence"/>
</dbReference>
<dbReference type="OrthoDB" id="10493202at2759"/>
<dbReference type="EMBL" id="KZ293648">
    <property type="protein sequence ID" value="PBK98513.1"/>
    <property type="molecule type" value="Genomic_DNA"/>
</dbReference>
<protein>
    <submittedName>
        <fullName evidence="1">Uncharacterized protein</fullName>
    </submittedName>
</protein>
<gene>
    <name evidence="1" type="ORF">ARMGADRAFT_1161860</name>
</gene>
<keyword evidence="2" id="KW-1185">Reference proteome</keyword>